<feature type="region of interest" description="Disordered" evidence="1">
    <location>
        <begin position="1"/>
        <end position="22"/>
    </location>
</feature>
<gene>
    <name evidence="2" type="ORF">QBC41DRAFT_127281</name>
</gene>
<keyword evidence="3" id="KW-1185">Reference proteome</keyword>
<name>A0AA40DAT3_9PEZI</name>
<feature type="compositionally biased region" description="Basic and acidic residues" evidence="1">
    <location>
        <begin position="1"/>
        <end position="13"/>
    </location>
</feature>
<comment type="caution">
    <text evidence="2">The sequence shown here is derived from an EMBL/GenBank/DDBJ whole genome shotgun (WGS) entry which is preliminary data.</text>
</comment>
<dbReference type="AlphaFoldDB" id="A0AA40DAT3"/>
<reference evidence="2" key="1">
    <citation type="submission" date="2023-06" db="EMBL/GenBank/DDBJ databases">
        <title>Genome-scale phylogeny and comparative genomics of the fungal order Sordariales.</title>
        <authorList>
            <consortium name="Lawrence Berkeley National Laboratory"/>
            <person name="Hensen N."/>
            <person name="Bonometti L."/>
            <person name="Westerberg I."/>
            <person name="Brannstrom I.O."/>
            <person name="Guillou S."/>
            <person name="Cros-Aarteil S."/>
            <person name="Calhoun S."/>
            <person name="Haridas S."/>
            <person name="Kuo A."/>
            <person name="Mondo S."/>
            <person name="Pangilinan J."/>
            <person name="Riley R."/>
            <person name="Labutti K."/>
            <person name="Andreopoulos B."/>
            <person name="Lipzen A."/>
            <person name="Chen C."/>
            <person name="Yanf M."/>
            <person name="Daum C."/>
            <person name="Ng V."/>
            <person name="Clum A."/>
            <person name="Steindorff A."/>
            <person name="Ohm R."/>
            <person name="Martin F."/>
            <person name="Silar P."/>
            <person name="Natvig D."/>
            <person name="Lalanne C."/>
            <person name="Gautier V."/>
            <person name="Ament-Velasquez S.L."/>
            <person name="Kruys A."/>
            <person name="Hutchinson M.I."/>
            <person name="Powell A.J."/>
            <person name="Barry K."/>
            <person name="Miller A.N."/>
            <person name="Grigoriev I.V."/>
            <person name="Debuchy R."/>
            <person name="Gladieux P."/>
            <person name="Thoren M.H."/>
            <person name="Johannesson H."/>
        </authorList>
    </citation>
    <scope>NUCLEOTIDE SEQUENCE</scope>
    <source>
        <strain evidence="2">CBS 307.81</strain>
    </source>
</reference>
<dbReference type="Proteomes" id="UP001174997">
    <property type="component" value="Unassembled WGS sequence"/>
</dbReference>
<organism evidence="2 3">
    <name type="scientific">Cercophora samala</name>
    <dbReference type="NCBI Taxonomy" id="330535"/>
    <lineage>
        <taxon>Eukaryota</taxon>
        <taxon>Fungi</taxon>
        <taxon>Dikarya</taxon>
        <taxon>Ascomycota</taxon>
        <taxon>Pezizomycotina</taxon>
        <taxon>Sordariomycetes</taxon>
        <taxon>Sordariomycetidae</taxon>
        <taxon>Sordariales</taxon>
        <taxon>Lasiosphaeriaceae</taxon>
        <taxon>Cercophora</taxon>
    </lineage>
</organism>
<sequence length="343" mass="38504">MDKLRSFFRHKETPLPPPPSLSQEITLLPDSEKWQGNLPCVHGPNDGCNKHNPARNPIPFDSSLLPNGPKTKPSGNKPPTDPFPSSYAFHEIWSTLPKPSDPSQGYLTILPQIHKSLPLSISFYHLYELLKKHRNNTLHPSDDLGVFACAAATGSNPSLSWTVTPLITAQKSLHLEFALAFILETDLGGWTEDTAHGRAIVKNGLIGSGYRDFKPCLHTHLKFTSVKGEGRNHVRYSAVNFTTVDADGREKKHEWKSEEQEDEDIEGLFCKRCYTETVMRIRLIGQKTLVNVQVYKDLGEGLHPGDQKWLSLVRPDITVARDTGDFMRIRKAFEDVMGADEDE</sequence>
<feature type="region of interest" description="Disordered" evidence="1">
    <location>
        <begin position="38"/>
        <end position="81"/>
    </location>
</feature>
<dbReference type="EMBL" id="JAULSY010000060">
    <property type="protein sequence ID" value="KAK0668221.1"/>
    <property type="molecule type" value="Genomic_DNA"/>
</dbReference>
<evidence type="ECO:0000256" key="1">
    <source>
        <dbReference type="SAM" id="MobiDB-lite"/>
    </source>
</evidence>
<evidence type="ECO:0000313" key="3">
    <source>
        <dbReference type="Proteomes" id="UP001174997"/>
    </source>
</evidence>
<accession>A0AA40DAT3</accession>
<proteinExistence type="predicted"/>
<evidence type="ECO:0000313" key="2">
    <source>
        <dbReference type="EMBL" id="KAK0668221.1"/>
    </source>
</evidence>
<protein>
    <submittedName>
        <fullName evidence="2">Uncharacterized protein</fullName>
    </submittedName>
</protein>